<evidence type="ECO:0000313" key="2">
    <source>
        <dbReference type="EMBL" id="WIF98014.1"/>
    </source>
</evidence>
<dbReference type="SUPFAM" id="SSF51905">
    <property type="entry name" value="FAD/NAD(P)-binding domain"/>
    <property type="match status" value="1"/>
</dbReference>
<gene>
    <name evidence="2" type="ORF">QNI29_20185</name>
</gene>
<evidence type="ECO:0000313" key="3">
    <source>
        <dbReference type="Proteomes" id="UP001236652"/>
    </source>
</evidence>
<dbReference type="Proteomes" id="UP001236652">
    <property type="component" value="Chromosome"/>
</dbReference>
<dbReference type="InterPro" id="IPR036188">
    <property type="entry name" value="FAD/NAD-bd_sf"/>
</dbReference>
<accession>A0ABY8UWZ8</accession>
<protein>
    <submittedName>
        <fullName evidence="2">FAD-dependent oxidoreductase</fullName>
    </submittedName>
</protein>
<dbReference type="EMBL" id="CP126446">
    <property type="protein sequence ID" value="WIF98014.1"/>
    <property type="molecule type" value="Genomic_DNA"/>
</dbReference>
<dbReference type="PANTHER" id="PTHR16128:SF5">
    <property type="entry name" value="FAD_NAD(P)-BINDING OXIDOREDUCTASE FAMILY PROTEIN"/>
    <property type="match status" value="1"/>
</dbReference>
<dbReference type="RefSeq" id="WP_231419537.1">
    <property type="nucleotide sequence ID" value="NZ_CP126446.1"/>
</dbReference>
<dbReference type="Gene3D" id="3.90.660.10">
    <property type="match status" value="1"/>
</dbReference>
<dbReference type="Pfam" id="PF13450">
    <property type="entry name" value="NAD_binding_8"/>
    <property type="match status" value="1"/>
</dbReference>
<organism evidence="2 3">
    <name type="scientific">Pontibacillus chungwhensis</name>
    <dbReference type="NCBI Taxonomy" id="265426"/>
    <lineage>
        <taxon>Bacteria</taxon>
        <taxon>Bacillati</taxon>
        <taxon>Bacillota</taxon>
        <taxon>Bacilli</taxon>
        <taxon>Bacillales</taxon>
        <taxon>Bacillaceae</taxon>
        <taxon>Pontibacillus</taxon>
    </lineage>
</organism>
<proteinExistence type="predicted"/>
<name>A0ABY8UWZ8_9BACI</name>
<dbReference type="Gene3D" id="3.50.50.60">
    <property type="entry name" value="FAD/NAD(P)-binding domain"/>
    <property type="match status" value="1"/>
</dbReference>
<reference evidence="2 3" key="1">
    <citation type="submission" date="2023-05" db="EMBL/GenBank/DDBJ databases">
        <title>Comparative genomics reveals the evidence of polycyclic aromatic hydrocarbons degradation in moderately halophilic genus Pontibacillus.</title>
        <authorList>
            <person name="Yang H."/>
            <person name="Qian Z."/>
        </authorList>
    </citation>
    <scope>NUCLEOTIDE SEQUENCE [LARGE SCALE GENOMIC DNA]</scope>
    <source>
        <strain evidence="3">HN14</strain>
    </source>
</reference>
<evidence type="ECO:0000259" key="1">
    <source>
        <dbReference type="Pfam" id="PF01593"/>
    </source>
</evidence>
<feature type="domain" description="Amine oxidase" evidence="1">
    <location>
        <begin position="83"/>
        <end position="317"/>
    </location>
</feature>
<keyword evidence="3" id="KW-1185">Reference proteome</keyword>
<sequence>MRDAQVTIIGAGLSGIMAARTLRLNGVEDVQLIDKGKSVGGRLATRRIEGGKADHGAQFFTVRSQELQQYVEDWREKGWIKHWFGDPYPRYTSVDGMNTLAKRLAEDLDPELNTRITSIKESIGGFQLTSEEGNTCTTGALIITCPLPQTVTLLEESRVSFDPEKFNQIKNVSVSPAFVGLFEVTGETTIPSSGHVDKGLPEGVERMVDHYKKGISDKRIISIYMDSEWSETHFEQDEEEVTRLIKDLGKEFIPFESIRSEQLKRWRYAQSAQVISQPFLNLHDALPLFIAGDTFLYEEDETARTRFESAFRSGIAAGEHVSGLVKQL</sequence>
<dbReference type="PANTHER" id="PTHR16128">
    <property type="entry name" value="FAD/NAD(P)-BINDING OXIDOREDUCTASE FAMILY PROTEIN"/>
    <property type="match status" value="1"/>
</dbReference>
<dbReference type="Pfam" id="PF01593">
    <property type="entry name" value="Amino_oxidase"/>
    <property type="match status" value="1"/>
</dbReference>
<dbReference type="InterPro" id="IPR002937">
    <property type="entry name" value="Amino_oxidase"/>
</dbReference>